<dbReference type="STRING" id="154621.RV11_GL003468"/>
<accession>R3WJI9</accession>
<dbReference type="eggNOG" id="ENOG5030A1W">
    <property type="taxonomic scope" value="Bacteria"/>
</dbReference>
<dbReference type="PATRIC" id="fig|1158610.3.peg.2362"/>
<protein>
    <submittedName>
        <fullName evidence="1">Uncharacterized protein</fullName>
    </submittedName>
</protein>
<dbReference type="AlphaFoldDB" id="R3WJI9"/>
<organism evidence="1 2">
    <name type="scientific">Enterococcus phoeniculicola ATCC BAA-412</name>
    <dbReference type="NCBI Taxonomy" id="1158610"/>
    <lineage>
        <taxon>Bacteria</taxon>
        <taxon>Bacillati</taxon>
        <taxon>Bacillota</taxon>
        <taxon>Bacilli</taxon>
        <taxon>Lactobacillales</taxon>
        <taxon>Enterococcaceae</taxon>
        <taxon>Enterococcus</taxon>
    </lineage>
</organism>
<gene>
    <name evidence="1" type="ORF">UC3_02388</name>
</gene>
<dbReference type="Proteomes" id="UP000013785">
    <property type="component" value="Unassembled WGS sequence"/>
</dbReference>
<proteinExistence type="predicted"/>
<sequence>MQFKEFQEWLETNSTSKEVFLSKWSESQAEKNKKRQPKKRWDEKKVLRSGTEEWKRAVTGAYEKIKAQKGVPKFNGYQIWTDFIDEIGFVEMFDDSINELEFE</sequence>
<dbReference type="EMBL" id="AJAT01000017">
    <property type="protein sequence ID" value="EOL42040.1"/>
    <property type="molecule type" value="Genomic_DNA"/>
</dbReference>
<keyword evidence="2" id="KW-1185">Reference proteome</keyword>
<dbReference type="OrthoDB" id="2361267at2"/>
<reference evidence="1 2" key="1">
    <citation type="submission" date="2013-02" db="EMBL/GenBank/DDBJ databases">
        <title>The Genome Sequence of Enterococcus phoeniculicola BAA-412.</title>
        <authorList>
            <consortium name="The Broad Institute Genome Sequencing Platform"/>
            <consortium name="The Broad Institute Genome Sequencing Center for Infectious Disease"/>
            <person name="Earl A.M."/>
            <person name="Gilmore M.S."/>
            <person name="Lebreton F."/>
            <person name="Walker B."/>
            <person name="Young S.K."/>
            <person name="Zeng Q."/>
            <person name="Gargeya S."/>
            <person name="Fitzgerald M."/>
            <person name="Haas B."/>
            <person name="Abouelleil A."/>
            <person name="Alvarado L."/>
            <person name="Arachchi H.M."/>
            <person name="Berlin A.M."/>
            <person name="Chapman S.B."/>
            <person name="Dewar J."/>
            <person name="Goldberg J."/>
            <person name="Griggs A."/>
            <person name="Gujja S."/>
            <person name="Hansen M."/>
            <person name="Howarth C."/>
            <person name="Imamovic A."/>
            <person name="Larimer J."/>
            <person name="McCowan C."/>
            <person name="Murphy C."/>
            <person name="Neiman D."/>
            <person name="Pearson M."/>
            <person name="Priest M."/>
            <person name="Roberts A."/>
            <person name="Saif S."/>
            <person name="Shea T."/>
            <person name="Sisk P."/>
            <person name="Sykes S."/>
            <person name="Wortman J."/>
            <person name="Nusbaum C."/>
            <person name="Birren B."/>
        </authorList>
    </citation>
    <scope>NUCLEOTIDE SEQUENCE [LARGE SCALE GENOMIC DNA]</scope>
    <source>
        <strain evidence="1 2">ATCC BAA-412</strain>
    </source>
</reference>
<dbReference type="RefSeq" id="WP_010769032.1">
    <property type="nucleotide sequence ID" value="NZ_ASWE01000001.1"/>
</dbReference>
<evidence type="ECO:0000313" key="1">
    <source>
        <dbReference type="EMBL" id="EOL42040.1"/>
    </source>
</evidence>
<dbReference type="HOGENOM" id="CLU_158513_0_0_9"/>
<evidence type="ECO:0000313" key="2">
    <source>
        <dbReference type="Proteomes" id="UP000013785"/>
    </source>
</evidence>
<comment type="caution">
    <text evidence="1">The sequence shown here is derived from an EMBL/GenBank/DDBJ whole genome shotgun (WGS) entry which is preliminary data.</text>
</comment>
<name>R3WJI9_9ENTE</name>